<sequence>MVTNNMLYQNFSNALMQAKNYQSQISQKEFEMKLIDINSRYSSNNYYYNELQKQKIELEILTLKNNRNNNIFSAIDYALELTQIEIRNNALYSMAYLAINSITSYLRIQKVSDLILPFHLQSKLTRVDTILMRSNTSNTMLKSAISELKNILHVF</sequence>
<proteinExistence type="predicted"/>
<dbReference type="EMBL" id="DWZI01000042">
    <property type="protein sequence ID" value="HJA86220.1"/>
    <property type="molecule type" value="Genomic_DNA"/>
</dbReference>
<evidence type="ECO:0000313" key="1">
    <source>
        <dbReference type="EMBL" id="HJA86220.1"/>
    </source>
</evidence>
<organism evidence="1 2">
    <name type="scientific">Candidatus Bacteroides avicola</name>
    <dbReference type="NCBI Taxonomy" id="2838468"/>
    <lineage>
        <taxon>Bacteria</taxon>
        <taxon>Pseudomonadati</taxon>
        <taxon>Bacteroidota</taxon>
        <taxon>Bacteroidia</taxon>
        <taxon>Bacteroidales</taxon>
        <taxon>Bacteroidaceae</taxon>
        <taxon>Bacteroides</taxon>
    </lineage>
</organism>
<gene>
    <name evidence="1" type="ORF">H9950_08545</name>
</gene>
<evidence type="ECO:0000313" key="2">
    <source>
        <dbReference type="Proteomes" id="UP000823862"/>
    </source>
</evidence>
<reference evidence="1" key="2">
    <citation type="submission" date="2021-04" db="EMBL/GenBank/DDBJ databases">
        <authorList>
            <person name="Gilroy R."/>
        </authorList>
    </citation>
    <scope>NUCLEOTIDE SEQUENCE</scope>
    <source>
        <strain evidence="1">ChiHjej12B11-9795</strain>
    </source>
</reference>
<dbReference type="Proteomes" id="UP000823862">
    <property type="component" value="Unassembled WGS sequence"/>
</dbReference>
<protein>
    <submittedName>
        <fullName evidence="1">Uncharacterized protein</fullName>
    </submittedName>
</protein>
<reference evidence="1" key="1">
    <citation type="journal article" date="2021" name="PeerJ">
        <title>Extensive microbial diversity within the chicken gut microbiome revealed by metagenomics and culture.</title>
        <authorList>
            <person name="Gilroy R."/>
            <person name="Ravi A."/>
            <person name="Getino M."/>
            <person name="Pursley I."/>
            <person name="Horton D.L."/>
            <person name="Alikhan N.F."/>
            <person name="Baker D."/>
            <person name="Gharbi K."/>
            <person name="Hall N."/>
            <person name="Watson M."/>
            <person name="Adriaenssens E.M."/>
            <person name="Foster-Nyarko E."/>
            <person name="Jarju S."/>
            <person name="Secka A."/>
            <person name="Antonio M."/>
            <person name="Oren A."/>
            <person name="Chaudhuri R.R."/>
            <person name="La Ragione R."/>
            <person name="Hildebrand F."/>
            <person name="Pallen M.J."/>
        </authorList>
    </citation>
    <scope>NUCLEOTIDE SEQUENCE</scope>
    <source>
        <strain evidence="1">ChiHjej12B11-9795</strain>
    </source>
</reference>
<comment type="caution">
    <text evidence="1">The sequence shown here is derived from an EMBL/GenBank/DDBJ whole genome shotgun (WGS) entry which is preliminary data.</text>
</comment>
<dbReference type="AlphaFoldDB" id="A0A9D2HWH0"/>
<accession>A0A9D2HWH0</accession>
<name>A0A9D2HWH0_9BACE</name>